<accession>A0A8R7K300</accession>
<feature type="region of interest" description="Disordered" evidence="1">
    <location>
        <begin position="1"/>
        <end position="46"/>
    </location>
</feature>
<reference evidence="2" key="2">
    <citation type="submission" date="2018-03" db="EMBL/GenBank/DDBJ databases">
        <title>The Triticum urartu genome reveals the dynamic nature of wheat genome evolution.</title>
        <authorList>
            <person name="Ling H."/>
            <person name="Ma B."/>
            <person name="Shi X."/>
            <person name="Liu H."/>
            <person name="Dong L."/>
            <person name="Sun H."/>
            <person name="Cao Y."/>
            <person name="Gao Q."/>
            <person name="Zheng S."/>
            <person name="Li Y."/>
            <person name="Yu Y."/>
            <person name="Du H."/>
            <person name="Qi M."/>
            <person name="Li Y."/>
            <person name="Yu H."/>
            <person name="Cui Y."/>
            <person name="Wang N."/>
            <person name="Chen C."/>
            <person name="Wu H."/>
            <person name="Zhao Y."/>
            <person name="Zhang J."/>
            <person name="Li Y."/>
            <person name="Zhou W."/>
            <person name="Zhang B."/>
            <person name="Hu W."/>
            <person name="Eijk M."/>
            <person name="Tang J."/>
            <person name="Witsenboer H."/>
            <person name="Zhao S."/>
            <person name="Li Z."/>
            <person name="Zhang A."/>
            <person name="Wang D."/>
            <person name="Liang C."/>
        </authorList>
    </citation>
    <scope>NUCLEOTIDE SEQUENCE [LARGE SCALE GENOMIC DNA]</scope>
    <source>
        <strain evidence="2">cv. G1812</strain>
    </source>
</reference>
<evidence type="ECO:0000313" key="3">
    <source>
        <dbReference type="Proteomes" id="UP000015106"/>
    </source>
</evidence>
<protein>
    <submittedName>
        <fullName evidence="2">Uncharacterized protein</fullName>
    </submittedName>
</protein>
<reference evidence="3" key="1">
    <citation type="journal article" date="2013" name="Nature">
        <title>Draft genome of the wheat A-genome progenitor Triticum urartu.</title>
        <authorList>
            <person name="Ling H.Q."/>
            <person name="Zhao S."/>
            <person name="Liu D."/>
            <person name="Wang J."/>
            <person name="Sun H."/>
            <person name="Zhang C."/>
            <person name="Fan H."/>
            <person name="Li D."/>
            <person name="Dong L."/>
            <person name="Tao Y."/>
            <person name="Gao C."/>
            <person name="Wu H."/>
            <person name="Li Y."/>
            <person name="Cui Y."/>
            <person name="Guo X."/>
            <person name="Zheng S."/>
            <person name="Wang B."/>
            <person name="Yu K."/>
            <person name="Liang Q."/>
            <person name="Yang W."/>
            <person name="Lou X."/>
            <person name="Chen J."/>
            <person name="Feng M."/>
            <person name="Jian J."/>
            <person name="Zhang X."/>
            <person name="Luo G."/>
            <person name="Jiang Y."/>
            <person name="Liu J."/>
            <person name="Wang Z."/>
            <person name="Sha Y."/>
            <person name="Zhang B."/>
            <person name="Wu H."/>
            <person name="Tang D."/>
            <person name="Shen Q."/>
            <person name="Xue P."/>
            <person name="Zou S."/>
            <person name="Wang X."/>
            <person name="Liu X."/>
            <person name="Wang F."/>
            <person name="Yang Y."/>
            <person name="An X."/>
            <person name="Dong Z."/>
            <person name="Zhang K."/>
            <person name="Zhang X."/>
            <person name="Luo M.C."/>
            <person name="Dvorak J."/>
            <person name="Tong Y."/>
            <person name="Wang J."/>
            <person name="Yang H."/>
            <person name="Li Z."/>
            <person name="Wang D."/>
            <person name="Zhang A."/>
            <person name="Wang J."/>
        </authorList>
    </citation>
    <scope>NUCLEOTIDE SEQUENCE</scope>
    <source>
        <strain evidence="3">cv. G1812</strain>
    </source>
</reference>
<reference evidence="2" key="3">
    <citation type="submission" date="2022-06" db="UniProtKB">
        <authorList>
            <consortium name="EnsemblPlants"/>
        </authorList>
    </citation>
    <scope>IDENTIFICATION</scope>
</reference>
<name>A0A8R7K300_TRIUA</name>
<keyword evidence="3" id="KW-1185">Reference proteome</keyword>
<proteinExistence type="predicted"/>
<dbReference type="EnsemblPlants" id="TuG1812G0100003818.01.T01">
    <property type="protein sequence ID" value="TuG1812G0100003818.01.T01.cds457388"/>
    <property type="gene ID" value="TuG1812G0100003818.01"/>
</dbReference>
<dbReference type="Gramene" id="TuG1812G0100003818.01.T01">
    <property type="protein sequence ID" value="TuG1812G0100003818.01.T01.cds457388"/>
    <property type="gene ID" value="TuG1812G0100003818.01"/>
</dbReference>
<evidence type="ECO:0000313" key="2">
    <source>
        <dbReference type="EnsemblPlants" id="TuG1812G0100003818.01.T01.cds457388"/>
    </source>
</evidence>
<sequence>MAARSAAASCSAGDADADRLKGSDTSGVTGLSASDGKSSTLGDSSSGSAFLGDAPAAAAMASGAIILRFLRLLRRSYSLKDGFFGRHGPLP</sequence>
<dbReference type="Proteomes" id="UP000015106">
    <property type="component" value="Chromosome 1"/>
</dbReference>
<dbReference type="AlphaFoldDB" id="A0A8R7K300"/>
<organism evidence="2 3">
    <name type="scientific">Triticum urartu</name>
    <name type="common">Red wild einkorn</name>
    <name type="synonym">Crithodium urartu</name>
    <dbReference type="NCBI Taxonomy" id="4572"/>
    <lineage>
        <taxon>Eukaryota</taxon>
        <taxon>Viridiplantae</taxon>
        <taxon>Streptophyta</taxon>
        <taxon>Embryophyta</taxon>
        <taxon>Tracheophyta</taxon>
        <taxon>Spermatophyta</taxon>
        <taxon>Magnoliopsida</taxon>
        <taxon>Liliopsida</taxon>
        <taxon>Poales</taxon>
        <taxon>Poaceae</taxon>
        <taxon>BOP clade</taxon>
        <taxon>Pooideae</taxon>
        <taxon>Triticodae</taxon>
        <taxon>Triticeae</taxon>
        <taxon>Triticinae</taxon>
        <taxon>Triticum</taxon>
    </lineage>
</organism>
<feature type="compositionally biased region" description="Low complexity" evidence="1">
    <location>
        <begin position="34"/>
        <end position="46"/>
    </location>
</feature>
<feature type="compositionally biased region" description="Polar residues" evidence="1">
    <location>
        <begin position="23"/>
        <end position="32"/>
    </location>
</feature>
<evidence type="ECO:0000256" key="1">
    <source>
        <dbReference type="SAM" id="MobiDB-lite"/>
    </source>
</evidence>
<feature type="compositionally biased region" description="Low complexity" evidence="1">
    <location>
        <begin position="1"/>
        <end position="14"/>
    </location>
</feature>